<dbReference type="Proteomes" id="UP001415857">
    <property type="component" value="Unassembled WGS sequence"/>
</dbReference>
<dbReference type="EMBL" id="JBBPBK010000006">
    <property type="protein sequence ID" value="KAK9282946.1"/>
    <property type="molecule type" value="Genomic_DNA"/>
</dbReference>
<feature type="compositionally biased region" description="Acidic residues" evidence="1">
    <location>
        <begin position="146"/>
        <end position="164"/>
    </location>
</feature>
<comment type="caution">
    <text evidence="3">The sequence shown here is derived from an EMBL/GenBank/DDBJ whole genome shotgun (WGS) entry which is preliminary data.</text>
</comment>
<dbReference type="InterPro" id="IPR029480">
    <property type="entry name" value="Transpos_assoc"/>
</dbReference>
<feature type="region of interest" description="Disordered" evidence="1">
    <location>
        <begin position="144"/>
        <end position="164"/>
    </location>
</feature>
<proteinExistence type="predicted"/>
<feature type="region of interest" description="Disordered" evidence="1">
    <location>
        <begin position="81"/>
        <end position="108"/>
    </location>
</feature>
<reference evidence="3 4" key="1">
    <citation type="journal article" date="2024" name="Plant J.">
        <title>Genome sequences and population genomics reveal climatic adaptation and genomic divergence between two closely related sweetgum species.</title>
        <authorList>
            <person name="Xu W.Q."/>
            <person name="Ren C.Q."/>
            <person name="Zhang X.Y."/>
            <person name="Comes H.P."/>
            <person name="Liu X.H."/>
            <person name="Li Y.G."/>
            <person name="Kettle C.J."/>
            <person name="Jalonen R."/>
            <person name="Gaisberger H."/>
            <person name="Ma Y.Z."/>
            <person name="Qiu Y.X."/>
        </authorList>
    </citation>
    <scope>NUCLEOTIDE SEQUENCE [LARGE SCALE GENOMIC DNA]</scope>
    <source>
        <strain evidence="3">Hangzhou</strain>
    </source>
</reference>
<dbReference type="Pfam" id="PF13963">
    <property type="entry name" value="Transpos_assoc"/>
    <property type="match status" value="1"/>
</dbReference>
<dbReference type="AlphaFoldDB" id="A0AAP0RW93"/>
<sequence length="164" mass="18318">MDKRWVKESRVSPEFEVGLERFLDFAFERAAYNGRILCPCDKCCNIGMLPRVIVRQHILLSGFDKGYMHCIWGLHGETTDIESSSNGEMSDEDDEDEPERGDDMHGMLEGVFGNPNMGVRDDVPAIPVNVLVNATMTLQQQISEAIGEDSDLDDGDDDIMSDDA</sequence>
<organism evidence="3 4">
    <name type="scientific">Liquidambar formosana</name>
    <name type="common">Formosan gum</name>
    <dbReference type="NCBI Taxonomy" id="63359"/>
    <lineage>
        <taxon>Eukaryota</taxon>
        <taxon>Viridiplantae</taxon>
        <taxon>Streptophyta</taxon>
        <taxon>Embryophyta</taxon>
        <taxon>Tracheophyta</taxon>
        <taxon>Spermatophyta</taxon>
        <taxon>Magnoliopsida</taxon>
        <taxon>eudicotyledons</taxon>
        <taxon>Gunneridae</taxon>
        <taxon>Pentapetalae</taxon>
        <taxon>Saxifragales</taxon>
        <taxon>Altingiaceae</taxon>
        <taxon>Liquidambar</taxon>
    </lineage>
</organism>
<protein>
    <recommendedName>
        <fullName evidence="2">Transposase-associated domain-containing protein</fullName>
    </recommendedName>
</protein>
<gene>
    <name evidence="3" type="ORF">L1049_011171</name>
</gene>
<accession>A0AAP0RW93</accession>
<feature type="compositionally biased region" description="Acidic residues" evidence="1">
    <location>
        <begin position="89"/>
        <end position="100"/>
    </location>
</feature>
<evidence type="ECO:0000259" key="2">
    <source>
        <dbReference type="Pfam" id="PF13963"/>
    </source>
</evidence>
<evidence type="ECO:0000256" key="1">
    <source>
        <dbReference type="SAM" id="MobiDB-lite"/>
    </source>
</evidence>
<evidence type="ECO:0000313" key="3">
    <source>
        <dbReference type="EMBL" id="KAK9282946.1"/>
    </source>
</evidence>
<evidence type="ECO:0000313" key="4">
    <source>
        <dbReference type="Proteomes" id="UP001415857"/>
    </source>
</evidence>
<keyword evidence="4" id="KW-1185">Reference proteome</keyword>
<feature type="domain" description="Transposase-associated" evidence="2">
    <location>
        <begin position="3"/>
        <end position="77"/>
    </location>
</feature>
<name>A0AAP0RW93_LIQFO</name>